<feature type="domain" description="Beta-lactamase-related" evidence="2">
    <location>
        <begin position="18"/>
        <end position="336"/>
    </location>
</feature>
<comment type="caution">
    <text evidence="3">The sequence shown here is derived from an EMBL/GenBank/DDBJ whole genome shotgun (WGS) entry which is preliminary data.</text>
</comment>
<name>A0A0D0ISV4_9MICO</name>
<dbReference type="AlphaFoldDB" id="A0A0D0ISV4"/>
<dbReference type="Pfam" id="PF00144">
    <property type="entry name" value="Beta-lactamase"/>
    <property type="match status" value="1"/>
</dbReference>
<proteinExistence type="predicted"/>
<dbReference type="EMBL" id="JXSQ01000010">
    <property type="protein sequence ID" value="KIP52508.1"/>
    <property type="molecule type" value="Genomic_DNA"/>
</dbReference>
<protein>
    <submittedName>
        <fullName evidence="3">Beta-lactamase</fullName>
    </submittedName>
</protein>
<feature type="region of interest" description="Disordered" evidence="1">
    <location>
        <begin position="443"/>
        <end position="463"/>
    </location>
</feature>
<dbReference type="PANTHER" id="PTHR46825:SF9">
    <property type="entry name" value="BETA-LACTAMASE-RELATED DOMAIN-CONTAINING PROTEIN"/>
    <property type="match status" value="1"/>
</dbReference>
<reference evidence="3 4" key="1">
    <citation type="submission" date="2015-01" db="EMBL/GenBank/DDBJ databases">
        <title>Draft genome sequence of Leucobacter komagatae strain VKM ST2845.</title>
        <authorList>
            <person name="Karlyshev A.V."/>
            <person name="Kudryashova E.B."/>
        </authorList>
    </citation>
    <scope>NUCLEOTIDE SEQUENCE [LARGE SCALE GENOMIC DNA]</scope>
    <source>
        <strain evidence="3 4">VKM ST2845</strain>
    </source>
</reference>
<keyword evidence="4" id="KW-1185">Reference proteome</keyword>
<feature type="compositionally biased region" description="Basic residues" evidence="1">
    <location>
        <begin position="450"/>
        <end position="463"/>
    </location>
</feature>
<sequence>MTESLDQVGAWIAEQLPELLRKHRVPAASIAVLSGDEIFTTASGVLNKLTGVEATPDSVFQIGSITKVWTASLVMQLVDEGLVELDAPLQRYMPEFALADEQAATRITVRQLLSHTSGFEGDVFTATTQGEDAVERFVEVLSDIPQLFAPGEMFSYNNAAFAVLGRLVEVVRGTRYDVSLREHLITPLQLDRAATSAAEAIRFRAALGHLTREAGGEPQPASEWSLIRAHAPAGSIFGMSAENLLGFAKLHLNGGVGPDGTQILSAASVAAMQEEQVKLPVLGTGRDGWGLGWRIFDWAGGRAIGHNGGTLGQAAFFRVFPDHGVAVALLTNGGSGQGLYTDLVLPAVDRLTGIAPHPAPTPPADASRIDASRYVGTYRSQAADIHVSQDDDGRIWITHELQGIFAEIGPKPEPAELVHWRGDTVLSLTVDGVTTPQYEFVGDDGAGKATHLHNGRASRRISQ</sequence>
<organism evidence="3 4">
    <name type="scientific">Leucobacter komagatae</name>
    <dbReference type="NCBI Taxonomy" id="55969"/>
    <lineage>
        <taxon>Bacteria</taxon>
        <taxon>Bacillati</taxon>
        <taxon>Actinomycetota</taxon>
        <taxon>Actinomycetes</taxon>
        <taxon>Micrococcales</taxon>
        <taxon>Microbacteriaceae</taxon>
        <taxon>Leucobacter</taxon>
    </lineage>
</organism>
<dbReference type="Proteomes" id="UP000032120">
    <property type="component" value="Unassembled WGS sequence"/>
</dbReference>
<dbReference type="OrthoDB" id="4281716at2"/>
<dbReference type="SUPFAM" id="SSF56601">
    <property type="entry name" value="beta-lactamase/transpeptidase-like"/>
    <property type="match status" value="1"/>
</dbReference>
<evidence type="ECO:0000256" key="1">
    <source>
        <dbReference type="SAM" id="MobiDB-lite"/>
    </source>
</evidence>
<dbReference type="RefSeq" id="WP_042544113.1">
    <property type="nucleotide sequence ID" value="NZ_JXSQ01000010.1"/>
</dbReference>
<dbReference type="InterPro" id="IPR001466">
    <property type="entry name" value="Beta-lactam-related"/>
</dbReference>
<dbReference type="InterPro" id="IPR012338">
    <property type="entry name" value="Beta-lactam/transpept-like"/>
</dbReference>
<evidence type="ECO:0000313" key="4">
    <source>
        <dbReference type="Proteomes" id="UP000032120"/>
    </source>
</evidence>
<evidence type="ECO:0000259" key="2">
    <source>
        <dbReference type="Pfam" id="PF00144"/>
    </source>
</evidence>
<gene>
    <name evidence="3" type="ORF">SD72_08975</name>
</gene>
<dbReference type="InterPro" id="IPR050491">
    <property type="entry name" value="AmpC-like"/>
</dbReference>
<dbReference type="Gene3D" id="3.40.710.10">
    <property type="entry name" value="DD-peptidase/beta-lactamase superfamily"/>
    <property type="match status" value="1"/>
</dbReference>
<evidence type="ECO:0000313" key="3">
    <source>
        <dbReference type="EMBL" id="KIP52508.1"/>
    </source>
</evidence>
<dbReference type="PANTHER" id="PTHR46825">
    <property type="entry name" value="D-ALANYL-D-ALANINE-CARBOXYPEPTIDASE/ENDOPEPTIDASE AMPH"/>
    <property type="match status" value="1"/>
</dbReference>
<accession>A0A0D0ISV4</accession>